<comment type="caution">
    <text evidence="1">The sequence shown here is derived from an EMBL/GenBank/DDBJ whole genome shotgun (WGS) entry which is preliminary data.</text>
</comment>
<reference evidence="2" key="1">
    <citation type="journal article" date="2019" name="Int. J. Syst. Evol. Microbiol.">
        <title>The Global Catalogue of Microorganisms (GCM) 10K type strain sequencing project: providing services to taxonomists for standard genome sequencing and annotation.</title>
        <authorList>
            <consortium name="The Broad Institute Genomics Platform"/>
            <consortium name="The Broad Institute Genome Sequencing Center for Infectious Disease"/>
            <person name="Wu L."/>
            <person name="Ma J."/>
        </authorList>
    </citation>
    <scope>NUCLEOTIDE SEQUENCE [LARGE SCALE GENOMIC DNA]</scope>
    <source>
        <strain evidence="2">CGMCC 1.15287</strain>
    </source>
</reference>
<gene>
    <name evidence="1" type="ORF">GCM10007422_43870</name>
</gene>
<evidence type="ECO:0000313" key="1">
    <source>
        <dbReference type="EMBL" id="GGH19196.1"/>
    </source>
</evidence>
<organism evidence="1 2">
    <name type="scientific">Pedobacter zeae</name>
    <dbReference type="NCBI Taxonomy" id="1737356"/>
    <lineage>
        <taxon>Bacteria</taxon>
        <taxon>Pseudomonadati</taxon>
        <taxon>Bacteroidota</taxon>
        <taxon>Sphingobacteriia</taxon>
        <taxon>Sphingobacteriales</taxon>
        <taxon>Sphingobacteriaceae</taxon>
        <taxon>Pedobacter</taxon>
    </lineage>
</organism>
<sequence>MVIGTLMNKLINKQFQLKSKNEKNLQKECPDFGLPIFPWRRIPNAAQYAVIFGHRLFGLGSE</sequence>
<name>A0ABQ1YBZ4_9SPHI</name>
<evidence type="ECO:0000313" key="2">
    <source>
        <dbReference type="Proteomes" id="UP000642938"/>
    </source>
</evidence>
<proteinExistence type="predicted"/>
<protein>
    <submittedName>
        <fullName evidence="1">Uncharacterized protein</fullName>
    </submittedName>
</protein>
<dbReference type="EMBL" id="BMHZ01000005">
    <property type="protein sequence ID" value="GGH19196.1"/>
    <property type="molecule type" value="Genomic_DNA"/>
</dbReference>
<keyword evidence="2" id="KW-1185">Reference proteome</keyword>
<accession>A0ABQ1YBZ4</accession>
<dbReference type="Proteomes" id="UP000642938">
    <property type="component" value="Unassembled WGS sequence"/>
</dbReference>